<evidence type="ECO:0000256" key="2">
    <source>
        <dbReference type="ARBA" id="ARBA00022729"/>
    </source>
</evidence>
<keyword evidence="8" id="KW-1185">Reference proteome</keyword>
<protein>
    <recommendedName>
        <fullName evidence="9">Extracellular solute-binding protein</fullName>
    </recommendedName>
</protein>
<keyword evidence="3" id="KW-0472">Membrane</keyword>
<dbReference type="InterPro" id="IPR050490">
    <property type="entry name" value="Bact_solute-bd_prot1"/>
</dbReference>
<evidence type="ECO:0008006" key="9">
    <source>
        <dbReference type="Google" id="ProtNLM"/>
    </source>
</evidence>
<dbReference type="RefSeq" id="WP_218098669.1">
    <property type="nucleotide sequence ID" value="NZ_CAJVCE010000005.1"/>
</dbReference>
<evidence type="ECO:0000256" key="3">
    <source>
        <dbReference type="ARBA" id="ARBA00023136"/>
    </source>
</evidence>
<feature type="signal peptide" evidence="6">
    <location>
        <begin position="1"/>
        <end position="28"/>
    </location>
</feature>
<reference evidence="7 8" key="1">
    <citation type="submission" date="2021-06" db="EMBL/GenBank/DDBJ databases">
        <authorList>
            <person name="Criscuolo A."/>
        </authorList>
    </citation>
    <scope>NUCLEOTIDE SEQUENCE [LARGE SCALE GENOMIC DNA]</scope>
    <source>
        <strain evidence="8">CIP 111802</strain>
    </source>
</reference>
<dbReference type="Proteomes" id="UP000730618">
    <property type="component" value="Unassembled WGS sequence"/>
</dbReference>
<sequence length="450" mass="49430">MTYTKKSRSAWLAGVMSLALGMAGCAQGGPAGGNANPAPSDKGKNEPAAMSTEPITLTVFNTSMGDELFKTAFEEPIKKKYPFITIQVVKRAKGSMIEDLVAGGTVPDILFLDSGADIITYKDLDVPLDMTLLAKKYNFDLGRIDPAVIDDMKAYAGAGNEGKLLALPRSINVEALFYNKDIFDKFGVPYPKDGMTWDDAIELAKKVTKLVDGVQFRGIGINDNILIPYNQLSLPLLDANDNAVVNTDPWKNWFGTMKRIYEMDGGKLASQDYGKASQYYLKDKTLAMFASTTIFGSLPEAIKGGLNWDVVALPTFKEAPGRTIQMFAPGMAISKTSKYKEQAFQAIAHILSDEVQTAEIKQGRMTVLKNQEIKKEYGKENPILEGKNREALIKNQLAPTRKPVSKYDSVAAPVMQAKFKEVVVNDKDVNTALREAEEQINQQIAKLKVK</sequence>
<evidence type="ECO:0000313" key="7">
    <source>
        <dbReference type="EMBL" id="CAG7637338.1"/>
    </source>
</evidence>
<dbReference type="Pfam" id="PF01547">
    <property type="entry name" value="SBP_bac_1"/>
    <property type="match status" value="1"/>
</dbReference>
<evidence type="ECO:0000256" key="5">
    <source>
        <dbReference type="ARBA" id="ARBA00023288"/>
    </source>
</evidence>
<comment type="caution">
    <text evidence="7">The sequence shown here is derived from an EMBL/GenBank/DDBJ whole genome shotgun (WGS) entry which is preliminary data.</text>
</comment>
<dbReference type="PANTHER" id="PTHR43649">
    <property type="entry name" value="ARABINOSE-BINDING PROTEIN-RELATED"/>
    <property type="match status" value="1"/>
</dbReference>
<dbReference type="EMBL" id="CAJVCE010000005">
    <property type="protein sequence ID" value="CAG7637338.1"/>
    <property type="molecule type" value="Genomic_DNA"/>
</dbReference>
<dbReference type="InterPro" id="IPR006059">
    <property type="entry name" value="SBP"/>
</dbReference>
<dbReference type="PANTHER" id="PTHR43649:SF33">
    <property type="entry name" value="POLYGALACTURONAN_RHAMNOGALACTURONAN-BINDING PROTEIN YTCQ"/>
    <property type="match status" value="1"/>
</dbReference>
<feature type="chain" id="PRO_5045036577" description="Extracellular solute-binding protein" evidence="6">
    <location>
        <begin position="29"/>
        <end position="450"/>
    </location>
</feature>
<keyword evidence="1" id="KW-1003">Cell membrane</keyword>
<accession>A0ABN7TJC9</accession>
<evidence type="ECO:0000256" key="6">
    <source>
        <dbReference type="SAM" id="SignalP"/>
    </source>
</evidence>
<keyword evidence="2 6" id="KW-0732">Signal</keyword>
<keyword evidence="5" id="KW-0449">Lipoprotein</keyword>
<dbReference type="PROSITE" id="PS51257">
    <property type="entry name" value="PROKAR_LIPOPROTEIN"/>
    <property type="match status" value="1"/>
</dbReference>
<proteinExistence type="predicted"/>
<evidence type="ECO:0000256" key="1">
    <source>
        <dbReference type="ARBA" id="ARBA00022475"/>
    </source>
</evidence>
<organism evidence="7 8">
    <name type="scientific">Paenibacillus allorhizosphaerae</name>
    <dbReference type="NCBI Taxonomy" id="2849866"/>
    <lineage>
        <taxon>Bacteria</taxon>
        <taxon>Bacillati</taxon>
        <taxon>Bacillota</taxon>
        <taxon>Bacilli</taxon>
        <taxon>Bacillales</taxon>
        <taxon>Paenibacillaceae</taxon>
        <taxon>Paenibacillus</taxon>
    </lineage>
</organism>
<gene>
    <name evidence="7" type="ORF">PAECIP111802_02347</name>
</gene>
<evidence type="ECO:0000256" key="4">
    <source>
        <dbReference type="ARBA" id="ARBA00023139"/>
    </source>
</evidence>
<evidence type="ECO:0000313" key="8">
    <source>
        <dbReference type="Proteomes" id="UP000730618"/>
    </source>
</evidence>
<name>A0ABN7TJC9_9BACL</name>
<keyword evidence="4" id="KW-0564">Palmitate</keyword>